<comment type="caution">
    <text evidence="1">The sequence shown here is derived from an EMBL/GenBank/DDBJ whole genome shotgun (WGS) entry which is preliminary data.</text>
</comment>
<proteinExistence type="predicted"/>
<name>A0A3D9HH28_9FLAO</name>
<dbReference type="Proteomes" id="UP000256629">
    <property type="component" value="Unassembled WGS sequence"/>
</dbReference>
<protein>
    <submittedName>
        <fullName evidence="1">Uncharacterized protein</fullName>
    </submittedName>
</protein>
<gene>
    <name evidence="1" type="ORF">DFQ02_103137</name>
</gene>
<reference evidence="1 2" key="1">
    <citation type="submission" date="2018-07" db="EMBL/GenBank/DDBJ databases">
        <title>Genomic Encyclopedia of Type Strains, Phase III (KMG-III): the genomes of soil and plant-associated and newly described type strains.</title>
        <authorList>
            <person name="Whitman W."/>
        </authorList>
    </citation>
    <scope>NUCLEOTIDE SEQUENCE [LARGE SCALE GENOMIC DNA]</scope>
    <source>
        <strain evidence="1 2">CECT 8487</strain>
    </source>
</reference>
<dbReference type="RefSeq" id="WP_116040185.1">
    <property type="nucleotide sequence ID" value="NZ_QRDX01000003.1"/>
</dbReference>
<organism evidence="1 2">
    <name type="scientific">Seonamhaeicola aphaedonensis</name>
    <dbReference type="NCBI Taxonomy" id="1461338"/>
    <lineage>
        <taxon>Bacteria</taxon>
        <taxon>Pseudomonadati</taxon>
        <taxon>Bacteroidota</taxon>
        <taxon>Flavobacteriia</taxon>
        <taxon>Flavobacteriales</taxon>
        <taxon>Flavobacteriaceae</taxon>
    </lineage>
</organism>
<dbReference type="OrthoDB" id="5918473at2"/>
<evidence type="ECO:0000313" key="2">
    <source>
        <dbReference type="Proteomes" id="UP000256629"/>
    </source>
</evidence>
<evidence type="ECO:0000313" key="1">
    <source>
        <dbReference type="EMBL" id="RED48807.1"/>
    </source>
</evidence>
<sequence>MIKINKVKEPDFFKSSKAKTITNTISSHFAEPLSRRSQSKFPIGDIEEKFISGKLDYFPLSNDDKRATYGNDLDDEEKVRLLINPCIDKPESIIGYNDDGEILPKPDITDKEEKMVQKSVKIFGLQRSELHKSRREKWKDIQVQIERIKRAYKNYIKHSDPDFLTDCQREFEALKNYKSKDKEHLGVVRFVIRQELSELRKILIAIQEV</sequence>
<accession>A0A3D9HH28</accession>
<dbReference type="AlphaFoldDB" id="A0A3D9HH28"/>
<dbReference type="EMBL" id="QRDX01000003">
    <property type="protein sequence ID" value="RED48807.1"/>
    <property type="molecule type" value="Genomic_DNA"/>
</dbReference>
<keyword evidence="2" id="KW-1185">Reference proteome</keyword>